<sequence length="1121" mass="126719">MPRKRKLELQPTHVEVFDVDELNHRKSKVHVDTVSLDGKRIHRHEANVFTPFPHAHPPSAEHGRPSSTHHPYLPASEFLAWDYAEPPCEEQPCDDDGNGDEEGGETGGRRRGNATFATKVHDAFLTEWLAERDKFLSELHRLEGFRGHPEDICPRCPAGQSRKPEYRCKECIGGDILCRTCCRDAHALLPLHVISRWNGRFFEKAALRDVGVVVQLGHSPSSRCSNPRPGPLDFMVMDIHGLHPVDVRFCACDNIGAAGDPIEQLLRQELYPATLTNPSTVFTFSLLNMFQTLSSQSKVNAYDFYTSLEHIGDSAKLGPSHNRLKSFLRVIREWRHLMMLKRTGRGFEPGGVEATAPGELCLRCPACSRPGYNLPEGWESAPDNIKYVYTLIIAVDANFRLKRRAVSNDERDPPLGSGWGYFVERKAYNAHLLQYVNQEEISNCTGFAALKHANSKFNKGYAQTGCVIAVCARHGFIGPNAVGDLQKGERYCNVDYVMASFLALYGQRPSSVFSYDIACQWAKHFRERIQSFPAHLRVELPEGEVRYAIPKYHFNAHKEKDHNQYSLNLMPGVGRTDGEEPERNWSRHDGAAPSTREMGPGSREDTLEAHFDFANWRKYVDMGDSLQKKYGRAVKDAMEYEQAHVDFATRLDPENVAEWTAMVVAYENDPSQPDPYFRPSKGLTEADIKLKLAEEDLVAAQHGDLALHEVTPSSMLVELLELEDQQRRFKLRYTKAQLETAAQNTEHAKKRSALQRKVAAVRPIQAIYMSPLPRLLATTLAESSRPRASSSSTAVPPDLHAPENQPLFLPSQLSSDDLRLCTSGLADLEERLRDGQLHDSLDKLRVQLHVKSRLLNFKGRHVRHQRPNTAMRRRLDANDAKIIALAEKYRAARRAKLALAGPGEWEREHRPLAREDVRTLTADDWSRRKTKRPRRNPKANENTAAGTSDEGPTEGRRQTSWIWMAADGQDDLNEAASLPGMTEALRMEFLRTRSRHYRYMEEVGYVVEEKRRVIETLEKESLAWDRREGGARSTSCAILRQGLSAYAAKQAAIRRGLSAKFSRIWADKVDVSQIVSMDEDTQPPTESLCPDPDAIVMPAHVESDDEALHLDEAEESEDDLY</sequence>
<dbReference type="PANTHER" id="PTHR33104">
    <property type="entry name" value="SI:DKEY-29D5.2"/>
    <property type="match status" value="1"/>
</dbReference>
<keyword evidence="4" id="KW-1185">Reference proteome</keyword>
<dbReference type="Proteomes" id="UP000703269">
    <property type="component" value="Unassembled WGS sequence"/>
</dbReference>
<dbReference type="InterPro" id="IPR040521">
    <property type="entry name" value="KDZ"/>
</dbReference>
<evidence type="ECO:0000313" key="4">
    <source>
        <dbReference type="Proteomes" id="UP000703269"/>
    </source>
</evidence>
<feature type="region of interest" description="Disordered" evidence="1">
    <location>
        <begin position="783"/>
        <end position="807"/>
    </location>
</feature>
<feature type="compositionally biased region" description="Acidic residues" evidence="1">
    <location>
        <begin position="89"/>
        <end position="104"/>
    </location>
</feature>
<evidence type="ECO:0000313" key="3">
    <source>
        <dbReference type="EMBL" id="GJE98768.1"/>
    </source>
</evidence>
<protein>
    <submittedName>
        <fullName evidence="3">CxC2 domain-containing protein</fullName>
    </submittedName>
</protein>
<dbReference type="CDD" id="cd19757">
    <property type="entry name" value="Bbox1"/>
    <property type="match status" value="1"/>
</dbReference>
<dbReference type="EMBL" id="BPQB01000094">
    <property type="protein sequence ID" value="GJE98768.1"/>
    <property type="molecule type" value="Genomic_DNA"/>
</dbReference>
<feature type="region of interest" description="Disordered" evidence="1">
    <location>
        <begin position="89"/>
        <end position="112"/>
    </location>
</feature>
<dbReference type="Pfam" id="PF18803">
    <property type="entry name" value="CxC2"/>
    <property type="match status" value="1"/>
</dbReference>
<dbReference type="PANTHER" id="PTHR33104:SF2">
    <property type="entry name" value="CXC3 LIKE CYSTEINE CLUSTER DOMAIN-CONTAINING PROTEIN"/>
    <property type="match status" value="1"/>
</dbReference>
<name>A0A9P3GPL8_9APHY</name>
<dbReference type="AlphaFoldDB" id="A0A9P3GPL8"/>
<dbReference type="OrthoDB" id="2793259at2759"/>
<evidence type="ECO:0000256" key="1">
    <source>
        <dbReference type="SAM" id="MobiDB-lite"/>
    </source>
</evidence>
<feature type="region of interest" description="Disordered" evidence="1">
    <location>
        <begin position="574"/>
        <end position="603"/>
    </location>
</feature>
<dbReference type="Pfam" id="PF18758">
    <property type="entry name" value="KDZ"/>
    <property type="match status" value="1"/>
</dbReference>
<feature type="domain" description="CxC2-like cysteine cluster KDZ transposase-associated" evidence="2">
    <location>
        <begin position="207"/>
        <end position="314"/>
    </location>
</feature>
<feature type="region of interest" description="Disordered" evidence="1">
    <location>
        <begin position="50"/>
        <end position="70"/>
    </location>
</feature>
<feature type="compositionally biased region" description="Basic and acidic residues" evidence="1">
    <location>
        <begin position="576"/>
        <end position="590"/>
    </location>
</feature>
<feature type="compositionally biased region" description="Basic residues" evidence="1">
    <location>
        <begin position="928"/>
        <end position="937"/>
    </location>
</feature>
<gene>
    <name evidence="3" type="ORF">PsYK624_150040</name>
</gene>
<reference evidence="3 4" key="1">
    <citation type="submission" date="2021-08" db="EMBL/GenBank/DDBJ databases">
        <title>Draft Genome Sequence of Phanerochaete sordida strain YK-624.</title>
        <authorList>
            <person name="Mori T."/>
            <person name="Dohra H."/>
            <person name="Suzuki T."/>
            <person name="Kawagishi H."/>
            <person name="Hirai H."/>
        </authorList>
    </citation>
    <scope>NUCLEOTIDE SEQUENCE [LARGE SCALE GENOMIC DNA]</scope>
    <source>
        <strain evidence="3 4">YK-624</strain>
    </source>
</reference>
<dbReference type="InterPro" id="IPR041457">
    <property type="entry name" value="CxC2_KDZ-assoc"/>
</dbReference>
<comment type="caution">
    <text evidence="3">The sequence shown here is derived from an EMBL/GenBank/DDBJ whole genome shotgun (WGS) entry which is preliminary data.</text>
</comment>
<accession>A0A9P3GPL8</accession>
<feature type="region of interest" description="Disordered" evidence="1">
    <location>
        <begin position="923"/>
        <end position="956"/>
    </location>
</feature>
<proteinExistence type="predicted"/>
<evidence type="ECO:0000259" key="2">
    <source>
        <dbReference type="Pfam" id="PF18803"/>
    </source>
</evidence>
<organism evidence="3 4">
    <name type="scientific">Phanerochaete sordida</name>
    <dbReference type="NCBI Taxonomy" id="48140"/>
    <lineage>
        <taxon>Eukaryota</taxon>
        <taxon>Fungi</taxon>
        <taxon>Dikarya</taxon>
        <taxon>Basidiomycota</taxon>
        <taxon>Agaricomycotina</taxon>
        <taxon>Agaricomycetes</taxon>
        <taxon>Polyporales</taxon>
        <taxon>Phanerochaetaceae</taxon>
        <taxon>Phanerochaete</taxon>
    </lineage>
</organism>